<evidence type="ECO:0000256" key="1">
    <source>
        <dbReference type="SAM" id="Phobius"/>
    </source>
</evidence>
<organism evidence="2 3">
    <name type="scientific">Hyaloscypha variabilis (strain UAMH 11265 / GT02V1 / F)</name>
    <name type="common">Meliniomyces variabilis</name>
    <dbReference type="NCBI Taxonomy" id="1149755"/>
    <lineage>
        <taxon>Eukaryota</taxon>
        <taxon>Fungi</taxon>
        <taxon>Dikarya</taxon>
        <taxon>Ascomycota</taxon>
        <taxon>Pezizomycotina</taxon>
        <taxon>Leotiomycetes</taxon>
        <taxon>Helotiales</taxon>
        <taxon>Hyaloscyphaceae</taxon>
        <taxon>Hyaloscypha</taxon>
        <taxon>Hyaloscypha variabilis</taxon>
    </lineage>
</organism>
<feature type="transmembrane region" description="Helical" evidence="1">
    <location>
        <begin position="169"/>
        <end position="187"/>
    </location>
</feature>
<keyword evidence="1" id="KW-0472">Membrane</keyword>
<accession>A0A2J6S8E1</accession>
<protein>
    <submittedName>
        <fullName evidence="2">Uncharacterized protein</fullName>
    </submittedName>
</protein>
<gene>
    <name evidence="2" type="ORF">L207DRAFT_550825</name>
</gene>
<dbReference type="STRING" id="1149755.A0A2J6S8E1"/>
<keyword evidence="1" id="KW-0812">Transmembrane</keyword>
<name>A0A2J6S8E1_HYAVF</name>
<evidence type="ECO:0000313" key="3">
    <source>
        <dbReference type="Proteomes" id="UP000235786"/>
    </source>
</evidence>
<dbReference type="EMBL" id="KZ613938">
    <property type="protein sequence ID" value="PMD47043.1"/>
    <property type="molecule type" value="Genomic_DNA"/>
</dbReference>
<keyword evidence="1" id="KW-1133">Transmembrane helix</keyword>
<evidence type="ECO:0000313" key="2">
    <source>
        <dbReference type="EMBL" id="PMD47043.1"/>
    </source>
</evidence>
<dbReference type="AlphaFoldDB" id="A0A2J6S8E1"/>
<dbReference type="OrthoDB" id="426293at2759"/>
<feature type="transmembrane region" description="Helical" evidence="1">
    <location>
        <begin position="140"/>
        <end position="160"/>
    </location>
</feature>
<proteinExistence type="predicted"/>
<sequence>MVEARENYVKLLFDDENFTYSQKYFWSIGCLTEFITSISDTVLQWDLYYEARILPVEKLSNAAEQFRSADLGNSLDEDASYLYFQENVKRAKVARETLVDLRTSFTSKLETAKALRDGLFNASALVGSRTSTKLGQNVKLLTYVSIFYLPLAFCASLWAIPNILEHRTTVAFISTSIAVGAATYAIVLNLNNLSDNFSKAYNKYRENVLKEMIEDSDNWHKRAMRFEEFKPSNEKTVPSEWWILIYFLRRLGAGFFGLLRRRTKREIREESVS</sequence>
<reference evidence="2 3" key="1">
    <citation type="submission" date="2016-04" db="EMBL/GenBank/DDBJ databases">
        <title>A degradative enzymes factory behind the ericoid mycorrhizal symbiosis.</title>
        <authorList>
            <consortium name="DOE Joint Genome Institute"/>
            <person name="Martino E."/>
            <person name="Morin E."/>
            <person name="Grelet G."/>
            <person name="Kuo A."/>
            <person name="Kohler A."/>
            <person name="Daghino S."/>
            <person name="Barry K."/>
            <person name="Choi C."/>
            <person name="Cichocki N."/>
            <person name="Clum A."/>
            <person name="Copeland A."/>
            <person name="Hainaut M."/>
            <person name="Haridas S."/>
            <person name="Labutti K."/>
            <person name="Lindquist E."/>
            <person name="Lipzen A."/>
            <person name="Khouja H.-R."/>
            <person name="Murat C."/>
            <person name="Ohm R."/>
            <person name="Olson A."/>
            <person name="Spatafora J."/>
            <person name="Veneault-Fourrey C."/>
            <person name="Henrissat B."/>
            <person name="Grigoriev I."/>
            <person name="Martin F."/>
            <person name="Perotto S."/>
        </authorList>
    </citation>
    <scope>NUCLEOTIDE SEQUENCE [LARGE SCALE GENOMIC DNA]</scope>
    <source>
        <strain evidence="2 3">F</strain>
    </source>
</reference>
<dbReference type="Proteomes" id="UP000235786">
    <property type="component" value="Unassembled WGS sequence"/>
</dbReference>
<keyword evidence="3" id="KW-1185">Reference proteome</keyword>